<comment type="caution">
    <text evidence="3">The sequence shown here is derived from an EMBL/GenBank/DDBJ whole genome shotgun (WGS) entry which is preliminary data.</text>
</comment>
<evidence type="ECO:0000313" key="3">
    <source>
        <dbReference type="EMBL" id="MCT7376857.1"/>
    </source>
</evidence>
<feature type="region of interest" description="Disordered" evidence="1">
    <location>
        <begin position="72"/>
        <end position="94"/>
    </location>
</feature>
<dbReference type="RefSeq" id="WP_260905082.1">
    <property type="nucleotide sequence ID" value="NZ_JAOCZP010000005.1"/>
</dbReference>
<organism evidence="3 4">
    <name type="scientific">Chelativorans salis</name>
    <dbReference type="NCBI Taxonomy" id="2978478"/>
    <lineage>
        <taxon>Bacteria</taxon>
        <taxon>Pseudomonadati</taxon>
        <taxon>Pseudomonadota</taxon>
        <taxon>Alphaproteobacteria</taxon>
        <taxon>Hyphomicrobiales</taxon>
        <taxon>Phyllobacteriaceae</taxon>
        <taxon>Chelativorans</taxon>
    </lineage>
</organism>
<proteinExistence type="predicted"/>
<dbReference type="InterPro" id="IPR009506">
    <property type="entry name" value="YjiS-like"/>
</dbReference>
<feature type="domain" description="YjiS-like" evidence="2">
    <location>
        <begin position="38"/>
        <end position="68"/>
    </location>
</feature>
<gene>
    <name evidence="3" type="ORF">N5A92_17645</name>
</gene>
<protein>
    <submittedName>
        <fullName evidence="3">DUF1127 domain-containing protein</fullName>
    </submittedName>
</protein>
<dbReference type="Proteomes" id="UP001320831">
    <property type="component" value="Unassembled WGS sequence"/>
</dbReference>
<feature type="compositionally biased region" description="Polar residues" evidence="1">
    <location>
        <begin position="84"/>
        <end position="94"/>
    </location>
</feature>
<dbReference type="EMBL" id="JAOCZP010000005">
    <property type="protein sequence ID" value="MCT7376857.1"/>
    <property type="molecule type" value="Genomic_DNA"/>
</dbReference>
<reference evidence="3 4" key="1">
    <citation type="submission" date="2022-09" db="EMBL/GenBank/DDBJ databases">
        <title>Chelativorans salina sp. nov., a novel slightly halophilic bacterium isolated from a saline lake sediment enrichment.</title>
        <authorList>
            <person name="Gao L."/>
            <person name="Fang B.-Z."/>
            <person name="Li W.-J."/>
        </authorList>
    </citation>
    <scope>NUCLEOTIDE SEQUENCE [LARGE SCALE GENOMIC DNA]</scope>
    <source>
        <strain evidence="3 4">EGI FJ00035</strain>
    </source>
</reference>
<evidence type="ECO:0000256" key="1">
    <source>
        <dbReference type="SAM" id="MobiDB-lite"/>
    </source>
</evidence>
<accession>A0ABT2LSN7</accession>
<name>A0ABT2LSN7_9HYPH</name>
<keyword evidence="4" id="KW-1185">Reference proteome</keyword>
<evidence type="ECO:0000313" key="4">
    <source>
        <dbReference type="Proteomes" id="UP001320831"/>
    </source>
</evidence>
<dbReference type="Pfam" id="PF06568">
    <property type="entry name" value="YjiS-like"/>
    <property type="match status" value="1"/>
</dbReference>
<sequence length="94" mass="10485">MAHIPLNSPSSTVFGIKDPSQRTLAALRLLADLLALPNRWRQRALERRHLCDLSDRLLADIGLTRADVDRKASKPFWQPVDPSQGDSPLSQSSK</sequence>
<evidence type="ECO:0000259" key="2">
    <source>
        <dbReference type="Pfam" id="PF06568"/>
    </source>
</evidence>